<dbReference type="InterPro" id="IPR006260">
    <property type="entry name" value="TonB/TolA_C"/>
</dbReference>
<dbReference type="SUPFAM" id="SSF74653">
    <property type="entry name" value="TolA/TonB C-terminal domain"/>
    <property type="match status" value="1"/>
</dbReference>
<evidence type="ECO:0000256" key="2">
    <source>
        <dbReference type="ARBA" id="ARBA00022692"/>
    </source>
</evidence>
<comment type="subcellular location">
    <subcellularLocation>
        <location evidence="1">Membrane</location>
        <topology evidence="1">Single-pass membrane protein</topology>
    </subcellularLocation>
</comment>
<feature type="chain" id="PRO_5045250863" evidence="5">
    <location>
        <begin position="42"/>
        <end position="272"/>
    </location>
</feature>
<dbReference type="InterPro" id="IPR037682">
    <property type="entry name" value="TonB_C"/>
</dbReference>
<keyword evidence="2" id="KW-0812">Transmembrane</keyword>
<keyword evidence="4" id="KW-0472">Membrane</keyword>
<keyword evidence="8" id="KW-1185">Reference proteome</keyword>
<proteinExistence type="predicted"/>
<evidence type="ECO:0000313" key="8">
    <source>
        <dbReference type="Proteomes" id="UP001321580"/>
    </source>
</evidence>
<keyword evidence="5" id="KW-0732">Signal</keyword>
<evidence type="ECO:0000313" key="7">
    <source>
        <dbReference type="EMBL" id="MDI9239118.1"/>
    </source>
</evidence>
<dbReference type="PROSITE" id="PS52015">
    <property type="entry name" value="TONB_CTD"/>
    <property type="match status" value="1"/>
</dbReference>
<evidence type="ECO:0000256" key="1">
    <source>
        <dbReference type="ARBA" id="ARBA00004167"/>
    </source>
</evidence>
<keyword evidence="3" id="KW-1133">Transmembrane helix</keyword>
<comment type="caution">
    <text evidence="7">The sequence shown here is derived from an EMBL/GenBank/DDBJ whole genome shotgun (WGS) entry which is preliminary data.</text>
</comment>
<feature type="signal peptide" evidence="5">
    <location>
        <begin position="1"/>
        <end position="41"/>
    </location>
</feature>
<dbReference type="NCBIfam" id="TIGR01352">
    <property type="entry name" value="tonB_Cterm"/>
    <property type="match status" value="1"/>
</dbReference>
<reference evidence="7 8" key="1">
    <citation type="submission" date="2023-05" db="EMBL/GenBank/DDBJ databases">
        <title>Lysobacter sp. strain LF1 Genome sequencing and assembly.</title>
        <authorList>
            <person name="Jung Y."/>
        </authorList>
    </citation>
    <scope>NUCLEOTIDE SEQUENCE [LARGE SCALE GENOMIC DNA]</scope>
    <source>
        <strain evidence="7 8">LF1</strain>
    </source>
</reference>
<dbReference type="Gene3D" id="3.30.1150.10">
    <property type="match status" value="1"/>
</dbReference>
<evidence type="ECO:0000259" key="6">
    <source>
        <dbReference type="PROSITE" id="PS52015"/>
    </source>
</evidence>
<name>A0ABT6XGN8_9GAMM</name>
<gene>
    <name evidence="7" type="ORF">QLQ15_09370</name>
</gene>
<accession>A0ABT6XGN8</accession>
<feature type="domain" description="TonB C-terminal" evidence="6">
    <location>
        <begin position="50"/>
        <end position="146"/>
    </location>
</feature>
<sequence length="272" mass="29038">MPSSPRWPFTSSGRATLKKVLLIGAGVACLAAAQSAIPVHAQPQTQAPAADTQECPARQLRPPRYPMAQAKAGRGGHGVVSIAFDACGRVTDVRMAKKTGNRALDEASLATARTWTLGKPQPDWKLVDGRYEAPVDFFPPSEVGAMSSPEQLGWPATHARPRYELESASEALPSFAEAHSLISGAFLQGRIGAPLYLPGLPMYERGLFVATGNAAAPEFWYRNGNLAARYRPVVENDEPVVKVALVCATAQDGCAQYQADVLKGLPFAKAKN</sequence>
<dbReference type="Proteomes" id="UP001321580">
    <property type="component" value="Unassembled WGS sequence"/>
</dbReference>
<dbReference type="Pfam" id="PF03544">
    <property type="entry name" value="TonB_C"/>
    <property type="match status" value="1"/>
</dbReference>
<evidence type="ECO:0000256" key="3">
    <source>
        <dbReference type="ARBA" id="ARBA00022989"/>
    </source>
</evidence>
<evidence type="ECO:0000256" key="4">
    <source>
        <dbReference type="ARBA" id="ARBA00023136"/>
    </source>
</evidence>
<evidence type="ECO:0000256" key="5">
    <source>
        <dbReference type="SAM" id="SignalP"/>
    </source>
</evidence>
<dbReference type="EMBL" id="JASGBI010000001">
    <property type="protein sequence ID" value="MDI9239118.1"/>
    <property type="molecule type" value="Genomic_DNA"/>
</dbReference>
<organism evidence="7 8">
    <name type="scientific">Lysobacter stagni</name>
    <dbReference type="NCBI Taxonomy" id="3045172"/>
    <lineage>
        <taxon>Bacteria</taxon>
        <taxon>Pseudomonadati</taxon>
        <taxon>Pseudomonadota</taxon>
        <taxon>Gammaproteobacteria</taxon>
        <taxon>Lysobacterales</taxon>
        <taxon>Lysobacteraceae</taxon>
        <taxon>Lysobacter</taxon>
    </lineage>
</organism>
<protein>
    <submittedName>
        <fullName evidence="7">Energy transducer TonB</fullName>
    </submittedName>
</protein>
<dbReference type="RefSeq" id="WP_283212524.1">
    <property type="nucleotide sequence ID" value="NZ_JASGBI010000001.1"/>
</dbReference>